<dbReference type="InterPro" id="IPR041670">
    <property type="entry name" value="Znf-CCHC_6"/>
</dbReference>
<accession>A0AAV6W4L7</accession>
<feature type="domain" description="Zinc knuckle" evidence="3">
    <location>
        <begin position="591"/>
        <end position="615"/>
    </location>
</feature>
<organism evidence="4 5">
    <name type="scientific">Buddleja alternifolia</name>
    <dbReference type="NCBI Taxonomy" id="168488"/>
    <lineage>
        <taxon>Eukaryota</taxon>
        <taxon>Viridiplantae</taxon>
        <taxon>Streptophyta</taxon>
        <taxon>Embryophyta</taxon>
        <taxon>Tracheophyta</taxon>
        <taxon>Spermatophyta</taxon>
        <taxon>Magnoliopsida</taxon>
        <taxon>eudicotyledons</taxon>
        <taxon>Gunneridae</taxon>
        <taxon>Pentapetalae</taxon>
        <taxon>asterids</taxon>
        <taxon>lamiids</taxon>
        <taxon>Lamiales</taxon>
        <taxon>Scrophulariaceae</taxon>
        <taxon>Buddlejeae</taxon>
        <taxon>Buddleja</taxon>
    </lineage>
</organism>
<evidence type="ECO:0000256" key="1">
    <source>
        <dbReference type="SAM" id="MobiDB-lite"/>
    </source>
</evidence>
<feature type="compositionally biased region" description="Basic and acidic residues" evidence="1">
    <location>
        <begin position="175"/>
        <end position="188"/>
    </location>
</feature>
<feature type="compositionally biased region" description="Basic and acidic residues" evidence="1">
    <location>
        <begin position="53"/>
        <end position="84"/>
    </location>
</feature>
<evidence type="ECO:0000259" key="2">
    <source>
        <dbReference type="Pfam" id="PF03108"/>
    </source>
</evidence>
<dbReference type="PANTHER" id="PTHR31973">
    <property type="entry name" value="POLYPROTEIN, PUTATIVE-RELATED"/>
    <property type="match status" value="1"/>
</dbReference>
<feature type="compositionally biased region" description="Basic residues" evidence="1">
    <location>
        <begin position="565"/>
        <end position="578"/>
    </location>
</feature>
<reference evidence="4" key="1">
    <citation type="submission" date="2019-10" db="EMBL/GenBank/DDBJ databases">
        <authorList>
            <person name="Zhang R."/>
            <person name="Pan Y."/>
            <person name="Wang J."/>
            <person name="Ma R."/>
            <person name="Yu S."/>
        </authorList>
    </citation>
    <scope>NUCLEOTIDE SEQUENCE</scope>
    <source>
        <strain evidence="4">LA-IB0</strain>
        <tissue evidence="4">Leaf</tissue>
    </source>
</reference>
<evidence type="ECO:0000313" key="5">
    <source>
        <dbReference type="Proteomes" id="UP000826271"/>
    </source>
</evidence>
<feature type="domain" description="Transposase MuDR plant" evidence="2">
    <location>
        <begin position="208"/>
        <end position="272"/>
    </location>
</feature>
<dbReference type="PANTHER" id="PTHR31973:SF187">
    <property type="entry name" value="MUTATOR TRANSPOSASE MUDRA PROTEIN"/>
    <property type="match status" value="1"/>
</dbReference>
<feature type="region of interest" description="Disordered" evidence="1">
    <location>
        <begin position="45"/>
        <end position="135"/>
    </location>
</feature>
<feature type="compositionally biased region" description="Acidic residues" evidence="1">
    <location>
        <begin position="107"/>
        <end position="120"/>
    </location>
</feature>
<feature type="compositionally biased region" description="Acidic residues" evidence="1">
    <location>
        <begin position="85"/>
        <end position="99"/>
    </location>
</feature>
<protein>
    <recommendedName>
        <fullName evidence="6">Transposase MuDR plant domain-containing protein</fullName>
    </recommendedName>
</protein>
<dbReference type="EMBL" id="WHWC01000019">
    <property type="protein sequence ID" value="KAG8363372.1"/>
    <property type="molecule type" value="Genomic_DNA"/>
</dbReference>
<proteinExistence type="predicted"/>
<dbReference type="Proteomes" id="UP000826271">
    <property type="component" value="Unassembled WGS sequence"/>
</dbReference>
<dbReference type="Pfam" id="PF03108">
    <property type="entry name" value="DBD_Tnp_Mut"/>
    <property type="match status" value="1"/>
</dbReference>
<feature type="compositionally biased region" description="Basic and acidic residues" evidence="1">
    <location>
        <begin position="121"/>
        <end position="135"/>
    </location>
</feature>
<dbReference type="InterPro" id="IPR004332">
    <property type="entry name" value="Transposase_MuDR"/>
</dbReference>
<feature type="region of interest" description="Disordered" evidence="1">
    <location>
        <begin position="167"/>
        <end position="194"/>
    </location>
</feature>
<evidence type="ECO:0000259" key="3">
    <source>
        <dbReference type="Pfam" id="PF15288"/>
    </source>
</evidence>
<comment type="caution">
    <text evidence="4">The sequence shown here is derived from an EMBL/GenBank/DDBJ whole genome shotgun (WGS) entry which is preliminary data.</text>
</comment>
<feature type="region of interest" description="Disordered" evidence="1">
    <location>
        <begin position="560"/>
        <end position="588"/>
    </location>
</feature>
<dbReference type="AlphaFoldDB" id="A0AAV6W4L7"/>
<name>A0AAV6W4L7_9LAMI</name>
<gene>
    <name evidence="4" type="ORF">BUALT_Bualt19G0015500</name>
</gene>
<evidence type="ECO:0008006" key="6">
    <source>
        <dbReference type="Google" id="ProtNLM"/>
    </source>
</evidence>
<sequence>MGLPDFISCYVKVDNKFKELKEDVELHEFCLNNLDKTREIDVYLNYEDDYGKEEDRGSDVEKEGDREKEGNDGAELDDREKEGDDGAELDDDITEDDDDGVHRLVDDFQESDYDMNESEDEAHKEAEADRGVHNEAADIKNFENLWEKHVDTEAEIEHENADAQLLQSSGEEDIHESANELDSRKGSDEDNEEEKCPVFKTVQMFDPTLKLGLEFKNKNDFREAIHSHAIMTKRSINITSNDKTRIYAKCANKTCKWKAHANKIIDAATFQIRSYNPDHTCDVSFKVKNMKSKWIAQKYLKKFKSDPKRNVKGFRMDTMDEVQCHISEDQAYRAKRRAIKIIEGDPNEQLSWLWDYANEIRRTNPGSTVILGTDGASDELLFDRFYVGLHALKVGFSKGCRPLIGGRWVSSERASSGCFDEQKYTFMYDKQKGLIKAFSEIFPNSPHRFCVRHLNGNFVKAGFRGQAFKNALWRAANAITENEFSNRMEEMKALNTEAFEWFNDKPPQECVETYNQVYETAILPLNGRTEWKKTNFIPPLPPNGGRGVGRPCVTRRFESGEVKQTIKKRSRGKPKKKSKDANKLKRQQTTVKCGKCGGEGHNKKNPLCPLKVNTNNTTQNDAFSEIAVELDNSTECKKKVAFLRSTTVSMKRQKVTSSAEVVIPMTGKTSKQSTKPPKEASSSLSIPEVTSVMQPSVKAGKTISKNANKFASSKNGVKFQGVSTLQQSVSSSAPVSVKSVNVPSIVRANYKEKTNQEELEEAYTQDLPTY</sequence>
<keyword evidence="5" id="KW-1185">Reference proteome</keyword>
<evidence type="ECO:0000313" key="4">
    <source>
        <dbReference type="EMBL" id="KAG8363372.1"/>
    </source>
</evidence>
<dbReference type="Pfam" id="PF15288">
    <property type="entry name" value="zf-CCHC_6"/>
    <property type="match status" value="1"/>
</dbReference>